<dbReference type="Proteomes" id="UP001165395">
    <property type="component" value="Unassembled WGS sequence"/>
</dbReference>
<dbReference type="InterPro" id="IPR052017">
    <property type="entry name" value="TSUP"/>
</dbReference>
<evidence type="ECO:0000256" key="8">
    <source>
        <dbReference type="RuleBase" id="RU363041"/>
    </source>
</evidence>
<dbReference type="EMBL" id="JAJBZT010000013">
    <property type="protein sequence ID" value="MCB6185217.1"/>
    <property type="molecule type" value="Genomic_DNA"/>
</dbReference>
<evidence type="ECO:0000256" key="2">
    <source>
        <dbReference type="ARBA" id="ARBA00009142"/>
    </source>
</evidence>
<evidence type="ECO:0000256" key="5">
    <source>
        <dbReference type="ARBA" id="ARBA00022692"/>
    </source>
</evidence>
<evidence type="ECO:0000256" key="7">
    <source>
        <dbReference type="ARBA" id="ARBA00023136"/>
    </source>
</evidence>
<accession>A0ABS8DAM5</accession>
<organism evidence="9 10">
    <name type="scientific">Leeia speluncae</name>
    <dbReference type="NCBI Taxonomy" id="2884804"/>
    <lineage>
        <taxon>Bacteria</taxon>
        <taxon>Pseudomonadati</taxon>
        <taxon>Pseudomonadota</taxon>
        <taxon>Betaproteobacteria</taxon>
        <taxon>Neisseriales</taxon>
        <taxon>Leeiaceae</taxon>
        <taxon>Leeia</taxon>
    </lineage>
</organism>
<keyword evidence="10" id="KW-1185">Reference proteome</keyword>
<comment type="similarity">
    <text evidence="2 8">Belongs to the 4-toluene sulfonate uptake permease (TSUP) (TC 2.A.102) family.</text>
</comment>
<dbReference type="RefSeq" id="WP_227182048.1">
    <property type="nucleotide sequence ID" value="NZ_JAJBZT010000013.1"/>
</dbReference>
<feature type="transmembrane region" description="Helical" evidence="8">
    <location>
        <begin position="74"/>
        <end position="93"/>
    </location>
</feature>
<keyword evidence="4 8" id="KW-1003">Cell membrane</keyword>
<feature type="transmembrane region" description="Helical" evidence="8">
    <location>
        <begin position="7"/>
        <end position="26"/>
    </location>
</feature>
<proteinExistence type="inferred from homology"/>
<keyword evidence="3" id="KW-0813">Transport</keyword>
<sequence>MIPQDPLFYWIAIPAVLITGISKGGFAGGLSMVSIPLMALVMPVSQAAAIMLPILCTADLFGWWSYRKSFDKKLLLQLMPGAIVGIAVGTMLFSHLDGHWLELLLGIMSILFAIHRMSGMAISDKSWMPEWLRAGWWSGLSGLTSFVAHAGGPPLMIYLFPKQMNRTMLVATMTFFFSSVNYIKLIPYAWLGQLDMSNLSTALVLAPFAPLGVYLGIWLHHRINEKLFYQLSYIFLILTGMKLIWDSGKLF</sequence>
<dbReference type="PANTHER" id="PTHR30269:SF37">
    <property type="entry name" value="MEMBRANE TRANSPORTER PROTEIN"/>
    <property type="match status" value="1"/>
</dbReference>
<comment type="subcellular location">
    <subcellularLocation>
        <location evidence="1 8">Cell membrane</location>
        <topology evidence="1 8">Multi-pass membrane protein</topology>
    </subcellularLocation>
</comment>
<feature type="transmembrane region" description="Helical" evidence="8">
    <location>
        <begin position="99"/>
        <end position="115"/>
    </location>
</feature>
<dbReference type="Pfam" id="PF01925">
    <property type="entry name" value="TauE"/>
    <property type="match status" value="1"/>
</dbReference>
<keyword evidence="5 8" id="KW-0812">Transmembrane</keyword>
<name>A0ABS8DAM5_9NEIS</name>
<reference evidence="9" key="1">
    <citation type="submission" date="2021-10" db="EMBL/GenBank/DDBJ databases">
        <title>The complete genome sequence of Leeia sp. TBRC 13508.</title>
        <authorList>
            <person name="Charoenyingcharoen P."/>
            <person name="Yukphan P."/>
        </authorList>
    </citation>
    <scope>NUCLEOTIDE SEQUENCE</scope>
    <source>
        <strain evidence="9">TBRC 13508</strain>
    </source>
</reference>
<dbReference type="PANTHER" id="PTHR30269">
    <property type="entry name" value="TRANSMEMBRANE PROTEIN YFCA"/>
    <property type="match status" value="1"/>
</dbReference>
<evidence type="ECO:0000256" key="6">
    <source>
        <dbReference type="ARBA" id="ARBA00022989"/>
    </source>
</evidence>
<dbReference type="InterPro" id="IPR002781">
    <property type="entry name" value="TM_pro_TauE-like"/>
</dbReference>
<comment type="caution">
    <text evidence="9">The sequence shown here is derived from an EMBL/GenBank/DDBJ whole genome shotgun (WGS) entry which is preliminary data.</text>
</comment>
<feature type="transmembrane region" description="Helical" evidence="8">
    <location>
        <begin position="38"/>
        <end position="62"/>
    </location>
</feature>
<feature type="transmembrane region" description="Helical" evidence="8">
    <location>
        <begin position="167"/>
        <end position="190"/>
    </location>
</feature>
<gene>
    <name evidence="9" type="ORF">LIN78_16850</name>
</gene>
<evidence type="ECO:0000256" key="4">
    <source>
        <dbReference type="ARBA" id="ARBA00022475"/>
    </source>
</evidence>
<protein>
    <recommendedName>
        <fullName evidence="8">Probable membrane transporter protein</fullName>
    </recommendedName>
</protein>
<keyword evidence="7 8" id="KW-0472">Membrane</keyword>
<evidence type="ECO:0000313" key="10">
    <source>
        <dbReference type="Proteomes" id="UP001165395"/>
    </source>
</evidence>
<evidence type="ECO:0000313" key="9">
    <source>
        <dbReference type="EMBL" id="MCB6185217.1"/>
    </source>
</evidence>
<feature type="transmembrane region" description="Helical" evidence="8">
    <location>
        <begin position="202"/>
        <end position="221"/>
    </location>
</feature>
<feature type="transmembrane region" description="Helical" evidence="8">
    <location>
        <begin position="227"/>
        <end position="245"/>
    </location>
</feature>
<keyword evidence="6 8" id="KW-1133">Transmembrane helix</keyword>
<evidence type="ECO:0000256" key="3">
    <source>
        <dbReference type="ARBA" id="ARBA00022448"/>
    </source>
</evidence>
<evidence type="ECO:0000256" key="1">
    <source>
        <dbReference type="ARBA" id="ARBA00004651"/>
    </source>
</evidence>